<comment type="similarity">
    <text evidence="7">Belongs to the glycosyltransferase 87 family.</text>
</comment>
<evidence type="ECO:0000256" key="1">
    <source>
        <dbReference type="ARBA" id="ARBA00004651"/>
    </source>
</evidence>
<evidence type="ECO:0000313" key="10">
    <source>
        <dbReference type="Proteomes" id="UP000676194"/>
    </source>
</evidence>
<keyword evidence="10" id="KW-1185">Reference proteome</keyword>
<feature type="transmembrane region" description="Helical" evidence="8">
    <location>
        <begin position="225"/>
        <end position="250"/>
    </location>
</feature>
<evidence type="ECO:0000256" key="2">
    <source>
        <dbReference type="ARBA" id="ARBA00022475"/>
    </source>
</evidence>
<evidence type="ECO:0000256" key="4">
    <source>
        <dbReference type="ARBA" id="ARBA00022692"/>
    </source>
</evidence>
<proteinExistence type="inferred from homology"/>
<name>A0A8E6B304_9BACT</name>
<keyword evidence="6 8" id="KW-0472">Membrane</keyword>
<feature type="transmembrane region" description="Helical" evidence="8">
    <location>
        <begin position="145"/>
        <end position="171"/>
    </location>
</feature>
<comment type="subcellular location">
    <subcellularLocation>
        <location evidence="1">Cell membrane</location>
        <topology evidence="1">Multi-pass membrane protein</topology>
    </subcellularLocation>
</comment>
<evidence type="ECO:0000256" key="7">
    <source>
        <dbReference type="ARBA" id="ARBA00024033"/>
    </source>
</evidence>
<keyword evidence="2" id="KW-1003">Cell membrane</keyword>
<dbReference type="RefSeq" id="WP_213495096.1">
    <property type="nucleotide sequence ID" value="NZ_CP074694.1"/>
</dbReference>
<dbReference type="Pfam" id="PF09594">
    <property type="entry name" value="GT87"/>
    <property type="match status" value="1"/>
</dbReference>
<dbReference type="GO" id="GO:0016758">
    <property type="term" value="F:hexosyltransferase activity"/>
    <property type="evidence" value="ECO:0007669"/>
    <property type="project" value="InterPro"/>
</dbReference>
<keyword evidence="4 8" id="KW-0812">Transmembrane</keyword>
<gene>
    <name evidence="9" type="ORF">KIH39_20550</name>
</gene>
<keyword evidence="5 8" id="KW-1133">Transmembrane helix</keyword>
<feature type="transmembrane region" description="Helical" evidence="8">
    <location>
        <begin position="400"/>
        <end position="418"/>
    </location>
</feature>
<dbReference type="GO" id="GO:0005886">
    <property type="term" value="C:plasma membrane"/>
    <property type="evidence" value="ECO:0007669"/>
    <property type="project" value="UniProtKB-SubCell"/>
</dbReference>
<feature type="transmembrane region" description="Helical" evidence="8">
    <location>
        <begin position="430"/>
        <end position="452"/>
    </location>
</feature>
<dbReference type="Proteomes" id="UP000676194">
    <property type="component" value="Chromosome"/>
</dbReference>
<feature type="transmembrane region" description="Helical" evidence="8">
    <location>
        <begin position="257"/>
        <end position="276"/>
    </location>
</feature>
<protein>
    <submittedName>
        <fullName evidence="9">DUF2029 domain-containing protein</fullName>
    </submittedName>
</protein>
<keyword evidence="3" id="KW-0808">Transferase</keyword>
<evidence type="ECO:0000256" key="6">
    <source>
        <dbReference type="ARBA" id="ARBA00023136"/>
    </source>
</evidence>
<dbReference type="AlphaFoldDB" id="A0A8E6B304"/>
<evidence type="ECO:0000313" key="9">
    <source>
        <dbReference type="EMBL" id="QVL31215.1"/>
    </source>
</evidence>
<reference evidence="9" key="1">
    <citation type="submission" date="2021-05" db="EMBL/GenBank/DDBJ databases">
        <title>Complete genome sequence of the cellulolytic planctomycete Telmatocola sphagniphila SP2T and characterization of the first cellulase from planctomycetes.</title>
        <authorList>
            <person name="Rakitin A.L."/>
            <person name="Beletsky A.V."/>
            <person name="Naumoff D.G."/>
            <person name="Kulichevskaya I.S."/>
            <person name="Mardanov A.V."/>
            <person name="Ravin N.V."/>
            <person name="Dedysh S.N."/>
        </authorList>
    </citation>
    <scope>NUCLEOTIDE SEQUENCE</scope>
    <source>
        <strain evidence="9">SP2T</strain>
    </source>
</reference>
<dbReference type="KEGG" id="tsph:KIH39_20550"/>
<feature type="transmembrane region" description="Helical" evidence="8">
    <location>
        <begin position="325"/>
        <end position="341"/>
    </location>
</feature>
<feature type="transmembrane region" description="Helical" evidence="8">
    <location>
        <begin position="41"/>
        <end position="61"/>
    </location>
</feature>
<organism evidence="9 10">
    <name type="scientific">Telmatocola sphagniphila</name>
    <dbReference type="NCBI Taxonomy" id="1123043"/>
    <lineage>
        <taxon>Bacteria</taxon>
        <taxon>Pseudomonadati</taxon>
        <taxon>Planctomycetota</taxon>
        <taxon>Planctomycetia</taxon>
        <taxon>Gemmatales</taxon>
        <taxon>Gemmataceae</taxon>
    </lineage>
</organism>
<evidence type="ECO:0000256" key="3">
    <source>
        <dbReference type="ARBA" id="ARBA00022679"/>
    </source>
</evidence>
<sequence>MKTFLIEFGVYNSTFWVALVAWLLALRGGLPSRSWWGWKPVAVLVILGSLLNQGIGLFRAYTAPRDIMQDIVSAQEYLAGRSMYPDNMAECMDRTLREEGERRTLPVGWTVGQYADHAKELTLHQHWVQAHPPFMTMFVAGLVKLLGVLGTQAAIAAIALLAWSITLFLLLRTLKPDWGTWPTITLIAATLGSGPVVTVIRNGQTDLMLGGLLTVSWFLARHQRVAFAGLALGLAISFKFIPAILLVVFLVRWPRGFLVSMLTALLTTLLVVVLAVDGDFSKYRETAAGVIEEYDSYPSNLSLLGYLARGGRFFGETDDNLAKKIWMGMGVCIGLTLMLLARRKTPTGPESEALKVDYLFGLSVSLIPLCSPVSWDHYLAFLLLPLAIAVTAQKPISTRLVTTMVLFWCIPETAWLNIKDLCVQHEMKAVALWVVEPLRSFSMVILSGWFAVRNVRVERTSSEI</sequence>
<dbReference type="EMBL" id="CP074694">
    <property type="protein sequence ID" value="QVL31215.1"/>
    <property type="molecule type" value="Genomic_DNA"/>
</dbReference>
<accession>A0A8E6B304</accession>
<dbReference type="InterPro" id="IPR018584">
    <property type="entry name" value="GT87"/>
</dbReference>
<evidence type="ECO:0000256" key="8">
    <source>
        <dbReference type="SAM" id="Phobius"/>
    </source>
</evidence>
<evidence type="ECO:0000256" key="5">
    <source>
        <dbReference type="ARBA" id="ARBA00022989"/>
    </source>
</evidence>